<gene>
    <name evidence="1" type="ORF">RirG_205750</name>
</gene>
<dbReference type="EMBL" id="JEMT01027327">
    <property type="protein sequence ID" value="EXX57594.1"/>
    <property type="molecule type" value="Genomic_DNA"/>
</dbReference>
<organism evidence="1 2">
    <name type="scientific">Rhizophagus irregularis (strain DAOM 197198w)</name>
    <name type="common">Glomus intraradices</name>
    <dbReference type="NCBI Taxonomy" id="1432141"/>
    <lineage>
        <taxon>Eukaryota</taxon>
        <taxon>Fungi</taxon>
        <taxon>Fungi incertae sedis</taxon>
        <taxon>Mucoromycota</taxon>
        <taxon>Glomeromycotina</taxon>
        <taxon>Glomeromycetes</taxon>
        <taxon>Glomerales</taxon>
        <taxon>Glomeraceae</taxon>
        <taxon>Rhizophagus</taxon>
    </lineage>
</organism>
<dbReference type="OrthoDB" id="10291470at2759"/>
<proteinExistence type="predicted"/>
<comment type="caution">
    <text evidence="1">The sequence shown here is derived from an EMBL/GenBank/DDBJ whole genome shotgun (WGS) entry which is preliminary data.</text>
</comment>
<dbReference type="Gene3D" id="3.80.10.10">
    <property type="entry name" value="Ribonuclease Inhibitor"/>
    <property type="match status" value="1"/>
</dbReference>
<protein>
    <recommendedName>
        <fullName evidence="3">F-box domain-containing protein</fullName>
    </recommendedName>
</protein>
<reference evidence="1 2" key="1">
    <citation type="submission" date="2014-02" db="EMBL/GenBank/DDBJ databases">
        <title>Single nucleus genome sequencing reveals high similarity among nuclei of an endomycorrhizal fungus.</title>
        <authorList>
            <person name="Lin K."/>
            <person name="Geurts R."/>
            <person name="Zhang Z."/>
            <person name="Limpens E."/>
            <person name="Saunders D.G."/>
            <person name="Mu D."/>
            <person name="Pang E."/>
            <person name="Cao H."/>
            <person name="Cha H."/>
            <person name="Lin T."/>
            <person name="Zhou Q."/>
            <person name="Shang Y."/>
            <person name="Li Y."/>
            <person name="Ivanov S."/>
            <person name="Sharma T."/>
            <person name="Velzen R.V."/>
            <person name="Ruijter N.D."/>
            <person name="Aanen D.K."/>
            <person name="Win J."/>
            <person name="Kamoun S."/>
            <person name="Bisseling T."/>
            <person name="Huang S."/>
        </authorList>
    </citation>
    <scope>NUCLEOTIDE SEQUENCE [LARGE SCALE GENOMIC DNA]</scope>
    <source>
        <strain evidence="2">DAOM197198w</strain>
    </source>
</reference>
<dbReference type="InterPro" id="IPR032675">
    <property type="entry name" value="LRR_dom_sf"/>
</dbReference>
<accession>A0A015JRB8</accession>
<sequence length="362" mass="43407">MNKCSELKYLDMKSIEHQIFYFPKANSTYFESLIELECDTSIDPSYFYGLARYCQYIQRIIIINIKSKSNYGIAKLIEIQKNLKYFEWIDRFDDDYFNHYTECPYTEIFLELEKKADTLNHFKLFFWDDDSTIHTFPRKLLPKLYKLKTLVINEFSFVNEDLLKVLIYNDPEILNINYITLEEASKIIENSGGHLKQILLKPVDYYEDYFDFDEKSINFIRKVYKYSPSVEYLSLKFLPYNDHLIEFERLLNICKNLKSLLLVIKNSKSSSYGEDLLKVLIKAAPINLREIRFFNDLKFSLEALEEFLEKWRGRPAISILTTDYIYENENYKILIDKYKNDGVIKDFRVETIMNVENMDFKI</sequence>
<dbReference type="AlphaFoldDB" id="A0A015JRB8"/>
<dbReference type="Proteomes" id="UP000022910">
    <property type="component" value="Unassembled WGS sequence"/>
</dbReference>
<dbReference type="HOGENOM" id="CLU_063940_0_0_1"/>
<evidence type="ECO:0008006" key="3">
    <source>
        <dbReference type="Google" id="ProtNLM"/>
    </source>
</evidence>
<name>A0A015JRB8_RHIIW</name>
<evidence type="ECO:0000313" key="1">
    <source>
        <dbReference type="EMBL" id="EXX57594.1"/>
    </source>
</evidence>
<evidence type="ECO:0000313" key="2">
    <source>
        <dbReference type="Proteomes" id="UP000022910"/>
    </source>
</evidence>
<keyword evidence="2" id="KW-1185">Reference proteome</keyword>